<dbReference type="EMBL" id="BBLT01000009">
    <property type="protein sequence ID" value="GAL86687.1"/>
    <property type="molecule type" value="Genomic_DNA"/>
</dbReference>
<reference evidence="4 5" key="1">
    <citation type="submission" date="2014-09" db="EMBL/GenBank/DDBJ databases">
        <title>Sporocytophaga myxococcoides PG-01 genome sequencing.</title>
        <authorList>
            <person name="Liu L."/>
            <person name="Gao P.J."/>
            <person name="Chen G.J."/>
            <person name="Wang L.S."/>
        </authorList>
    </citation>
    <scope>NUCLEOTIDE SEQUENCE [LARGE SCALE GENOMIC DNA]</scope>
    <source>
        <strain evidence="4 5">PG-01</strain>
    </source>
</reference>
<dbReference type="GO" id="GO:0016989">
    <property type="term" value="F:sigma factor antagonist activity"/>
    <property type="evidence" value="ECO:0007669"/>
    <property type="project" value="TreeGrafter"/>
</dbReference>
<dbReference type="PANTHER" id="PTHR30273:SF2">
    <property type="entry name" value="PROTEIN FECR"/>
    <property type="match status" value="1"/>
</dbReference>
<feature type="domain" description="FecR protein" evidence="2">
    <location>
        <begin position="140"/>
        <end position="229"/>
    </location>
</feature>
<dbReference type="eggNOG" id="COG3712">
    <property type="taxonomic scope" value="Bacteria"/>
</dbReference>
<comment type="caution">
    <text evidence="4">The sequence shown here is derived from an EMBL/GenBank/DDBJ whole genome shotgun (WGS) entry which is preliminary data.</text>
</comment>
<protein>
    <submittedName>
        <fullName evidence="4">Anti-FecI sigma factor FecR</fullName>
    </submittedName>
</protein>
<dbReference type="AlphaFoldDB" id="A0A098LJS5"/>
<dbReference type="Pfam" id="PF04773">
    <property type="entry name" value="FecR"/>
    <property type="match status" value="1"/>
</dbReference>
<name>A0A098LJS5_9BACT</name>
<evidence type="ECO:0000259" key="2">
    <source>
        <dbReference type="Pfam" id="PF04773"/>
    </source>
</evidence>
<dbReference type="Gene3D" id="3.55.50.30">
    <property type="match status" value="1"/>
</dbReference>
<dbReference type="InterPro" id="IPR032508">
    <property type="entry name" value="FecR_C"/>
</dbReference>
<evidence type="ECO:0000313" key="4">
    <source>
        <dbReference type="EMBL" id="GAL86687.1"/>
    </source>
</evidence>
<keyword evidence="1" id="KW-0472">Membrane</keyword>
<keyword evidence="5" id="KW-1185">Reference proteome</keyword>
<evidence type="ECO:0000256" key="1">
    <source>
        <dbReference type="SAM" id="Phobius"/>
    </source>
</evidence>
<feature type="domain" description="Protein FecR C-terminal" evidence="3">
    <location>
        <begin position="273"/>
        <end position="339"/>
    </location>
</feature>
<accession>A0A098LJS5</accession>
<organism evidence="4 5">
    <name type="scientific">Sporocytophaga myxococcoides</name>
    <dbReference type="NCBI Taxonomy" id="153721"/>
    <lineage>
        <taxon>Bacteria</taxon>
        <taxon>Pseudomonadati</taxon>
        <taxon>Bacteroidota</taxon>
        <taxon>Cytophagia</taxon>
        <taxon>Cytophagales</taxon>
        <taxon>Cytophagaceae</taxon>
        <taxon>Sporocytophaga</taxon>
    </lineage>
</organism>
<dbReference type="Gene3D" id="2.60.120.1440">
    <property type="match status" value="1"/>
</dbReference>
<evidence type="ECO:0000259" key="3">
    <source>
        <dbReference type="Pfam" id="PF16344"/>
    </source>
</evidence>
<gene>
    <name evidence="4" type="ORF">MYP_3917</name>
</gene>
<dbReference type="OrthoDB" id="1452822at2"/>
<dbReference type="Pfam" id="PF16344">
    <property type="entry name" value="FecR_C"/>
    <property type="match status" value="1"/>
</dbReference>
<keyword evidence="1" id="KW-0812">Transmembrane</keyword>
<keyword evidence="1" id="KW-1133">Transmembrane helix</keyword>
<dbReference type="Proteomes" id="UP000030185">
    <property type="component" value="Unassembled WGS sequence"/>
</dbReference>
<dbReference type="STRING" id="153721.MYP_3917"/>
<dbReference type="InterPro" id="IPR012373">
    <property type="entry name" value="Ferrdict_sens_TM"/>
</dbReference>
<dbReference type="InterPro" id="IPR006860">
    <property type="entry name" value="FecR"/>
</dbReference>
<evidence type="ECO:0000313" key="5">
    <source>
        <dbReference type="Proteomes" id="UP000030185"/>
    </source>
</evidence>
<proteinExistence type="predicted"/>
<sequence length="345" mass="39272">MKEFANKDSFKDRIKNKMDDSPVYKNHEEELWSKIISDIESDEAKEKNIVRKIHPAIWLTAAAALFIGLLISILYLKDNQPTTPILANKTQQVKRDSPIVDSIKDVNKIGNSPTEEKLPIKSNITNRTASTEATSLISSEEKVLEYTLPDGSQLTLNKTASVALKDNFKNERSLSIQGEVYFEIEPDKSRPFTIHFDKHYLLVVGTKFNIRNMKDENFKEISVTEGIVRIYPQNMGQGIEVKAGEQLKIYEEGETELAKVNPDNFIFWKLGILNFKNSTIEDVAELMSRQYNQKISIAKSISKCTFTGDFTQLSLDEAIQILKITTSYKVEKRKDEIYISGEGCK</sequence>
<dbReference type="PANTHER" id="PTHR30273">
    <property type="entry name" value="PERIPLASMIC SIGNAL SENSOR AND SIGMA FACTOR ACTIVATOR FECR-RELATED"/>
    <property type="match status" value="1"/>
</dbReference>
<dbReference type="RefSeq" id="WP_045467049.1">
    <property type="nucleotide sequence ID" value="NZ_BBLT01000009.1"/>
</dbReference>
<feature type="transmembrane region" description="Helical" evidence="1">
    <location>
        <begin position="56"/>
        <end position="76"/>
    </location>
</feature>